<name>A0A0A9YE45_LYGHE</name>
<dbReference type="EMBL" id="GBHO01013693">
    <property type="protein sequence ID" value="JAG29911.1"/>
    <property type="molecule type" value="Transcribed_RNA"/>
</dbReference>
<reference evidence="2" key="3">
    <citation type="submission" date="2014-09" db="EMBL/GenBank/DDBJ databases">
        <authorList>
            <person name="Magalhaes I.L.F."/>
            <person name="Oliveira U."/>
            <person name="Santos F.R."/>
            <person name="Vidigal T.H.D.A."/>
            <person name="Brescovit A.D."/>
            <person name="Santos A.J."/>
        </authorList>
    </citation>
    <scope>NUCLEOTIDE SEQUENCE</scope>
</reference>
<evidence type="ECO:0000313" key="2">
    <source>
        <dbReference type="EMBL" id="JAG48037.1"/>
    </source>
</evidence>
<dbReference type="GO" id="GO:0016874">
    <property type="term" value="F:ligase activity"/>
    <property type="evidence" value="ECO:0007669"/>
    <property type="project" value="UniProtKB-KW"/>
</dbReference>
<protein>
    <submittedName>
        <fullName evidence="1">Serine--tRNA ligase</fullName>
    </submittedName>
</protein>
<reference evidence="1" key="2">
    <citation type="submission" date="2014-07" db="EMBL/GenBank/DDBJ databases">
        <authorList>
            <person name="Hull J."/>
        </authorList>
    </citation>
    <scope>NUCLEOTIDE SEQUENCE</scope>
</reference>
<proteinExistence type="predicted"/>
<gene>
    <name evidence="1" type="primary">serS_3</name>
    <name evidence="1" type="ORF">CM83_62489</name>
</gene>
<keyword evidence="1" id="KW-0436">Ligase</keyword>
<sequence>MQYNECLNLIFSTNRRQTATSVKDRPCEEQSPEFVETLQEGKYRRTLKKVNALKHKYMPESKPIIPPLVMKMEPLVPIGLLPEHFLDSKGFQEVQVRRKTVCKDHTTTSPSGLLRRF</sequence>
<dbReference type="EMBL" id="GBRD01017790">
    <property type="protein sequence ID" value="JAG48037.1"/>
    <property type="molecule type" value="Transcribed_RNA"/>
</dbReference>
<evidence type="ECO:0000313" key="1">
    <source>
        <dbReference type="EMBL" id="JAG29911.1"/>
    </source>
</evidence>
<organism evidence="1">
    <name type="scientific">Lygus hesperus</name>
    <name type="common">Western plant bug</name>
    <dbReference type="NCBI Taxonomy" id="30085"/>
    <lineage>
        <taxon>Eukaryota</taxon>
        <taxon>Metazoa</taxon>
        <taxon>Ecdysozoa</taxon>
        <taxon>Arthropoda</taxon>
        <taxon>Hexapoda</taxon>
        <taxon>Insecta</taxon>
        <taxon>Pterygota</taxon>
        <taxon>Neoptera</taxon>
        <taxon>Paraneoptera</taxon>
        <taxon>Hemiptera</taxon>
        <taxon>Heteroptera</taxon>
        <taxon>Panheteroptera</taxon>
        <taxon>Cimicomorpha</taxon>
        <taxon>Miridae</taxon>
        <taxon>Mirini</taxon>
        <taxon>Lygus</taxon>
    </lineage>
</organism>
<reference evidence="1" key="1">
    <citation type="journal article" date="2014" name="PLoS ONE">
        <title>Transcriptome-Based Identification of ABC Transporters in the Western Tarnished Plant Bug Lygus hesperus.</title>
        <authorList>
            <person name="Hull J.J."/>
            <person name="Chaney K."/>
            <person name="Geib S.M."/>
            <person name="Fabrick J.A."/>
            <person name="Brent C.S."/>
            <person name="Walsh D."/>
            <person name="Lavine L.C."/>
        </authorList>
    </citation>
    <scope>NUCLEOTIDE SEQUENCE</scope>
</reference>
<accession>A0A0A9YE45</accession>
<dbReference type="AlphaFoldDB" id="A0A0A9YE45"/>